<reference evidence="10 11" key="1">
    <citation type="journal article" date="2007" name="Science">
        <title>Sea anemone genome reveals ancestral eumetazoan gene repertoire and genomic organization.</title>
        <authorList>
            <person name="Putnam N.H."/>
            <person name="Srivastava M."/>
            <person name="Hellsten U."/>
            <person name="Dirks B."/>
            <person name="Chapman J."/>
            <person name="Salamov A."/>
            <person name="Terry A."/>
            <person name="Shapiro H."/>
            <person name="Lindquist E."/>
            <person name="Kapitonov V.V."/>
            <person name="Jurka J."/>
            <person name="Genikhovich G."/>
            <person name="Grigoriev I.V."/>
            <person name="Lucas S.M."/>
            <person name="Steele R.E."/>
            <person name="Finnerty J.R."/>
            <person name="Technau U."/>
            <person name="Martindale M.Q."/>
            <person name="Rokhsar D.S."/>
        </authorList>
    </citation>
    <scope>NUCLEOTIDE SEQUENCE [LARGE SCALE GENOMIC DNA]</scope>
    <source>
        <strain evidence="11">CH2 X CH6</strain>
    </source>
</reference>
<feature type="transmembrane region" description="Helical" evidence="8">
    <location>
        <begin position="249"/>
        <end position="270"/>
    </location>
</feature>
<evidence type="ECO:0000313" key="11">
    <source>
        <dbReference type="Proteomes" id="UP000001593"/>
    </source>
</evidence>
<dbReference type="EMBL" id="DS469513">
    <property type="protein sequence ID" value="EDO48524.1"/>
    <property type="molecule type" value="Genomic_DNA"/>
</dbReference>
<organism evidence="10 11">
    <name type="scientific">Nematostella vectensis</name>
    <name type="common">Starlet sea anemone</name>
    <dbReference type="NCBI Taxonomy" id="45351"/>
    <lineage>
        <taxon>Eukaryota</taxon>
        <taxon>Metazoa</taxon>
        <taxon>Cnidaria</taxon>
        <taxon>Anthozoa</taxon>
        <taxon>Hexacorallia</taxon>
        <taxon>Actiniaria</taxon>
        <taxon>Edwardsiidae</taxon>
        <taxon>Nematostella</taxon>
    </lineage>
</organism>
<dbReference type="PANTHER" id="PTHR45695">
    <property type="entry name" value="LEUCOKININ RECEPTOR-RELATED"/>
    <property type="match status" value="1"/>
</dbReference>
<keyword evidence="11" id="KW-1185">Reference proteome</keyword>
<proteinExistence type="predicted"/>
<feature type="transmembrane region" description="Helical" evidence="8">
    <location>
        <begin position="209"/>
        <end position="229"/>
    </location>
</feature>
<evidence type="ECO:0000313" key="10">
    <source>
        <dbReference type="EMBL" id="EDO48524.1"/>
    </source>
</evidence>
<protein>
    <recommendedName>
        <fullName evidence="9">G-protein coupled receptors family 1 profile domain-containing protein</fullName>
    </recommendedName>
</protein>
<dbReference type="InParanoid" id="A7RJ64"/>
<sequence>MTSLEEQFSSGSWRDFERPGNYTYYNDYDDFVSTHYMTVQAIVFVLLFIVGVPGNILVLRIFTHHQNDFRLFISNILTLSLATADLGVLVVYIPFYLAYEFLGLVWPFGSAMCKLVFSVTHICVYASLGTMIAIAGERYLIVRNRPAKRWVIGATVGCVWSVAIILCVPQLMYYTVVSITDDAEPLFVCELEWPDPMHEKILHPIDFTLFYLFPLIFTAAVYLKIIRLLRAAIENNVPSHRLIKESKRIVRLFVVTLTVFAICVLPIHILHLCRVFYHDYWLQLTIERPGMFPTLAALYLVTHVANPFIYILFHRQFRVKAGQIVRRCLKFLCLCREVTVKAKCLCLGRSFVESPSGSIQDTPQKDEQRLALTLV</sequence>
<feature type="transmembrane region" description="Helical" evidence="8">
    <location>
        <begin position="37"/>
        <end position="59"/>
    </location>
</feature>
<dbReference type="InterPro" id="IPR000276">
    <property type="entry name" value="GPCR_Rhodpsn"/>
</dbReference>
<feature type="transmembrane region" description="Helical" evidence="8">
    <location>
        <begin position="71"/>
        <end position="95"/>
    </location>
</feature>
<dbReference type="AlphaFoldDB" id="A7RJ64"/>
<dbReference type="STRING" id="45351.A7RJ64"/>
<dbReference type="Proteomes" id="UP000001593">
    <property type="component" value="Unassembled WGS sequence"/>
</dbReference>
<evidence type="ECO:0000259" key="9">
    <source>
        <dbReference type="PROSITE" id="PS50262"/>
    </source>
</evidence>
<dbReference type="Pfam" id="PF00001">
    <property type="entry name" value="7tm_1"/>
    <property type="match status" value="1"/>
</dbReference>
<dbReference type="PRINTS" id="PR00237">
    <property type="entry name" value="GPCRRHODOPSN"/>
</dbReference>
<keyword evidence="6" id="KW-0675">Receptor</keyword>
<dbReference type="GO" id="GO:0007218">
    <property type="term" value="P:neuropeptide signaling pathway"/>
    <property type="evidence" value="ECO:0000318"/>
    <property type="project" value="GO_Central"/>
</dbReference>
<dbReference type="PANTHER" id="PTHR45695:SF9">
    <property type="entry name" value="LEUCOKININ RECEPTOR"/>
    <property type="match status" value="1"/>
</dbReference>
<accession>A7RJ64</accession>
<evidence type="ECO:0000256" key="6">
    <source>
        <dbReference type="ARBA" id="ARBA00023170"/>
    </source>
</evidence>
<evidence type="ECO:0000256" key="7">
    <source>
        <dbReference type="ARBA" id="ARBA00023224"/>
    </source>
</evidence>
<gene>
    <name evidence="10" type="ORF">NEMVEDRAFT_v1g197894</name>
</gene>
<dbReference type="OMA" id="THICLYA"/>
<dbReference type="HOGENOM" id="CLU_738304_0_0_1"/>
<dbReference type="eggNOG" id="KOG4219">
    <property type="taxonomic scope" value="Eukaryota"/>
</dbReference>
<dbReference type="GO" id="GO:0008528">
    <property type="term" value="F:G protein-coupled peptide receptor activity"/>
    <property type="evidence" value="ECO:0000318"/>
    <property type="project" value="GO_Central"/>
</dbReference>
<feature type="domain" description="G-protein coupled receptors family 1 profile" evidence="9">
    <location>
        <begin position="54"/>
        <end position="310"/>
    </location>
</feature>
<keyword evidence="2 8" id="KW-0812">Transmembrane</keyword>
<evidence type="ECO:0000256" key="2">
    <source>
        <dbReference type="ARBA" id="ARBA00022692"/>
    </source>
</evidence>
<keyword evidence="3 8" id="KW-1133">Transmembrane helix</keyword>
<evidence type="ECO:0000256" key="4">
    <source>
        <dbReference type="ARBA" id="ARBA00023040"/>
    </source>
</evidence>
<keyword evidence="4" id="KW-0297">G-protein coupled receptor</keyword>
<dbReference type="InterPro" id="IPR017452">
    <property type="entry name" value="GPCR_Rhodpsn_7TM"/>
</dbReference>
<dbReference type="CDD" id="cd00637">
    <property type="entry name" value="7tm_classA_rhodopsin-like"/>
    <property type="match status" value="1"/>
</dbReference>
<feature type="transmembrane region" description="Helical" evidence="8">
    <location>
        <begin position="147"/>
        <end position="172"/>
    </location>
</feature>
<dbReference type="GO" id="GO:0005886">
    <property type="term" value="C:plasma membrane"/>
    <property type="evidence" value="ECO:0000318"/>
    <property type="project" value="GO_Central"/>
</dbReference>
<feature type="transmembrane region" description="Helical" evidence="8">
    <location>
        <begin position="290"/>
        <end position="313"/>
    </location>
</feature>
<keyword evidence="5 8" id="KW-0472">Membrane</keyword>
<evidence type="ECO:0000256" key="5">
    <source>
        <dbReference type="ARBA" id="ARBA00023136"/>
    </source>
</evidence>
<dbReference type="Gene3D" id="1.20.1070.10">
    <property type="entry name" value="Rhodopsin 7-helix transmembrane proteins"/>
    <property type="match status" value="1"/>
</dbReference>
<evidence type="ECO:0000256" key="3">
    <source>
        <dbReference type="ARBA" id="ARBA00022989"/>
    </source>
</evidence>
<evidence type="ECO:0000256" key="8">
    <source>
        <dbReference type="SAM" id="Phobius"/>
    </source>
</evidence>
<dbReference type="PhylomeDB" id="A7RJ64"/>
<dbReference type="PROSITE" id="PS50262">
    <property type="entry name" value="G_PROTEIN_RECEP_F1_2"/>
    <property type="match status" value="1"/>
</dbReference>
<name>A7RJ64_NEMVE</name>
<evidence type="ECO:0000256" key="1">
    <source>
        <dbReference type="ARBA" id="ARBA00004141"/>
    </source>
</evidence>
<comment type="subcellular location">
    <subcellularLocation>
        <location evidence="1">Membrane</location>
        <topology evidence="1">Multi-pass membrane protein</topology>
    </subcellularLocation>
</comment>
<feature type="transmembrane region" description="Helical" evidence="8">
    <location>
        <begin position="115"/>
        <end position="135"/>
    </location>
</feature>
<dbReference type="SUPFAM" id="SSF81321">
    <property type="entry name" value="Family A G protein-coupled receptor-like"/>
    <property type="match status" value="1"/>
</dbReference>
<keyword evidence="7" id="KW-0807">Transducer</keyword>